<evidence type="ECO:0000256" key="1">
    <source>
        <dbReference type="SAM" id="MobiDB-lite"/>
    </source>
</evidence>
<dbReference type="AlphaFoldDB" id="A0A0U2VWP6"/>
<proteinExistence type="predicted"/>
<evidence type="ECO:0000313" key="4">
    <source>
        <dbReference type="Proteomes" id="UP000067523"/>
    </source>
</evidence>
<organism evidence="3 4">
    <name type="scientific">Enterococcus rotai</name>
    <dbReference type="NCBI Taxonomy" id="118060"/>
    <lineage>
        <taxon>Bacteria</taxon>
        <taxon>Bacillati</taxon>
        <taxon>Bacillota</taxon>
        <taxon>Bacilli</taxon>
        <taxon>Lactobacillales</taxon>
        <taxon>Enterococcaceae</taxon>
        <taxon>Enterococcus</taxon>
    </lineage>
</organism>
<sequence length="93" mass="10124">MNIEKTYPNGVRTGNVPHHKTPSKRTGIGQSWFPENWTSKDIETAGQHIASQPNFASAKNGEVIFGDYNGVRVGVIKTDGKIGTIFPDGTKQP</sequence>
<evidence type="ECO:0000259" key="2">
    <source>
        <dbReference type="Pfam" id="PF14436"/>
    </source>
</evidence>
<reference evidence="4" key="1">
    <citation type="submission" date="2015-12" db="EMBL/GenBank/DDBJ databases">
        <authorList>
            <person name="Lauer A."/>
            <person name="Humrighouse B."/>
            <person name="Loparev V."/>
            <person name="Shewmaker P.L."/>
            <person name="Whitney A.M."/>
            <person name="McLaughlin R.W."/>
        </authorList>
    </citation>
    <scope>NUCLEOTIDE SEQUENCE [LARGE SCALE GENOMIC DNA]</scope>
    <source>
        <strain evidence="4">LMG 26678</strain>
    </source>
</reference>
<dbReference type="KEGG" id="erx:ATZ35_00390"/>
<feature type="region of interest" description="Disordered" evidence="1">
    <location>
        <begin position="1"/>
        <end position="31"/>
    </location>
</feature>
<dbReference type="GO" id="GO:0004519">
    <property type="term" value="F:endonuclease activity"/>
    <property type="evidence" value="ECO:0007669"/>
    <property type="project" value="InterPro"/>
</dbReference>
<dbReference type="Proteomes" id="UP000067523">
    <property type="component" value="Chromosome"/>
</dbReference>
<keyword evidence="4" id="KW-1185">Reference proteome</keyword>
<gene>
    <name evidence="3" type="ORF">ATZ35_00390</name>
</gene>
<protein>
    <recommendedName>
        <fullName evidence="2">Bacterial EndoU nuclease domain-containing protein</fullName>
    </recommendedName>
</protein>
<evidence type="ECO:0000313" key="3">
    <source>
        <dbReference type="EMBL" id="ALS38719.1"/>
    </source>
</evidence>
<feature type="domain" description="Bacterial EndoU nuclease" evidence="2">
    <location>
        <begin position="2"/>
        <end position="88"/>
    </location>
</feature>
<dbReference type="EMBL" id="CP013655">
    <property type="protein sequence ID" value="ALS38719.1"/>
    <property type="molecule type" value="Genomic_DNA"/>
</dbReference>
<dbReference type="InterPro" id="IPR029501">
    <property type="entry name" value="EndoU_bac"/>
</dbReference>
<accession>A0A0U2VWP6</accession>
<name>A0A0U2VWP6_9ENTE</name>
<dbReference type="Pfam" id="PF14436">
    <property type="entry name" value="EndoU_bacteria"/>
    <property type="match status" value="1"/>
</dbReference>
<dbReference type="STRING" id="118060.ATZ35_00390"/>